<dbReference type="EMBL" id="KV442012">
    <property type="protein sequence ID" value="OAQ36061.1"/>
    <property type="molecule type" value="Genomic_DNA"/>
</dbReference>
<evidence type="ECO:0000256" key="1">
    <source>
        <dbReference type="SAM" id="MobiDB-lite"/>
    </source>
</evidence>
<feature type="compositionally biased region" description="Low complexity" evidence="1">
    <location>
        <begin position="58"/>
        <end position="69"/>
    </location>
</feature>
<dbReference type="Proteomes" id="UP000078512">
    <property type="component" value="Unassembled WGS sequence"/>
</dbReference>
<dbReference type="OrthoDB" id="10497991at2759"/>
<feature type="region of interest" description="Disordered" evidence="1">
    <location>
        <begin position="27"/>
        <end position="69"/>
    </location>
</feature>
<protein>
    <submittedName>
        <fullName evidence="2">Uncharacterized protein</fullName>
    </submittedName>
</protein>
<dbReference type="AlphaFoldDB" id="A0A197KHD1"/>
<evidence type="ECO:0000313" key="3">
    <source>
        <dbReference type="Proteomes" id="UP000078512"/>
    </source>
</evidence>
<evidence type="ECO:0000313" key="2">
    <source>
        <dbReference type="EMBL" id="OAQ36061.1"/>
    </source>
</evidence>
<feature type="compositionally biased region" description="Basic residues" evidence="1">
    <location>
        <begin position="48"/>
        <end position="57"/>
    </location>
</feature>
<accession>A0A197KHD1</accession>
<feature type="compositionally biased region" description="Basic and acidic residues" evidence="1">
    <location>
        <begin position="122"/>
        <end position="136"/>
    </location>
</feature>
<organism evidence="2 3">
    <name type="scientific">Linnemannia elongata AG-77</name>
    <dbReference type="NCBI Taxonomy" id="1314771"/>
    <lineage>
        <taxon>Eukaryota</taxon>
        <taxon>Fungi</taxon>
        <taxon>Fungi incertae sedis</taxon>
        <taxon>Mucoromycota</taxon>
        <taxon>Mortierellomycotina</taxon>
        <taxon>Mortierellomycetes</taxon>
        <taxon>Mortierellales</taxon>
        <taxon>Mortierellaceae</taxon>
        <taxon>Linnemannia</taxon>
    </lineage>
</organism>
<name>A0A197KHD1_9FUNG</name>
<keyword evidence="3" id="KW-1185">Reference proteome</keyword>
<gene>
    <name evidence="2" type="ORF">K457DRAFT_12579</name>
</gene>
<feature type="compositionally biased region" description="Low complexity" evidence="1">
    <location>
        <begin position="28"/>
        <end position="38"/>
    </location>
</feature>
<proteinExistence type="predicted"/>
<reference evidence="2 3" key="1">
    <citation type="submission" date="2016-05" db="EMBL/GenBank/DDBJ databases">
        <title>Genome sequencing reveals origins of a unique bacterial endosymbiosis in the earliest lineages of terrestrial Fungi.</title>
        <authorList>
            <consortium name="DOE Joint Genome Institute"/>
            <person name="Uehling J."/>
            <person name="Gryganskyi A."/>
            <person name="Hameed K."/>
            <person name="Tschaplinski T."/>
            <person name="Misztal P."/>
            <person name="Wu S."/>
            <person name="Desiro A."/>
            <person name="Vande Pol N."/>
            <person name="Du Z.-Y."/>
            <person name="Zienkiewicz A."/>
            <person name="Zienkiewicz K."/>
            <person name="Morin E."/>
            <person name="Tisserant E."/>
            <person name="Splivallo R."/>
            <person name="Hainaut M."/>
            <person name="Henrissat B."/>
            <person name="Ohm R."/>
            <person name="Kuo A."/>
            <person name="Yan J."/>
            <person name="Lipzen A."/>
            <person name="Nolan M."/>
            <person name="Labutti K."/>
            <person name="Barry K."/>
            <person name="Goldstein A."/>
            <person name="Labbe J."/>
            <person name="Schadt C."/>
            <person name="Tuskan G."/>
            <person name="Grigoriev I."/>
            <person name="Martin F."/>
            <person name="Vilgalys R."/>
            <person name="Bonito G."/>
        </authorList>
    </citation>
    <scope>NUCLEOTIDE SEQUENCE [LARGE SCALE GENOMIC DNA]</scope>
    <source>
        <strain evidence="2 3">AG-77</strain>
    </source>
</reference>
<sequence length="211" mass="24345">MSLFFPIRHISSRMKAPTALLERSMIPHSTSGSTSSHSSVKDGNQAQKSRHKTHHRPSPSSKSGVKSVVSLDDITRRGLRRLLQLTEACKLIEEEAHRKSQVLLNHLKEESLHDNNAALEQQELKPEKETQLSKGRERERREQIIRRSLADVLRNWELSEEGYERLVQARRMRNELVYPVLTREDAAVILRDWKREGRQDDKEQGAMTTAP</sequence>
<feature type="region of interest" description="Disordered" evidence="1">
    <location>
        <begin position="117"/>
        <end position="136"/>
    </location>
</feature>